<dbReference type="InterPro" id="IPR041117">
    <property type="entry name" value="SoxA_A3"/>
</dbReference>
<evidence type="ECO:0000313" key="4">
    <source>
        <dbReference type="EMBL" id="SDF03842.1"/>
    </source>
</evidence>
<dbReference type="PRINTS" id="PR00368">
    <property type="entry name" value="FADPNR"/>
</dbReference>
<dbReference type="InterPro" id="IPR017224">
    <property type="entry name" value="Opine_Oxase_asu/HCN_bsu"/>
</dbReference>
<dbReference type="PANTHER" id="PTHR42949">
    <property type="entry name" value="ANAEROBIC GLYCEROL-3-PHOSPHATE DEHYDROGENASE SUBUNIT B"/>
    <property type="match status" value="1"/>
</dbReference>
<dbReference type="InterPro" id="IPR023753">
    <property type="entry name" value="FAD/NAD-binding_dom"/>
</dbReference>
<dbReference type="AlphaFoldDB" id="A0A1G7HTT2"/>
<dbReference type="EMBL" id="FNAT01000006">
    <property type="protein sequence ID" value="SDF03842.1"/>
    <property type="molecule type" value="Genomic_DNA"/>
</dbReference>
<evidence type="ECO:0000259" key="3">
    <source>
        <dbReference type="Pfam" id="PF17806"/>
    </source>
</evidence>
<feature type="domain" description="FAD/NAD(P)-binding" evidence="2">
    <location>
        <begin position="9"/>
        <end position="310"/>
    </location>
</feature>
<dbReference type="Pfam" id="PF07992">
    <property type="entry name" value="Pyr_redox_2"/>
    <property type="match status" value="1"/>
</dbReference>
<dbReference type="SUPFAM" id="SSF51905">
    <property type="entry name" value="FAD/NAD(P)-binding domain"/>
    <property type="match status" value="1"/>
</dbReference>
<evidence type="ECO:0000256" key="1">
    <source>
        <dbReference type="ARBA" id="ARBA00023002"/>
    </source>
</evidence>
<dbReference type="RefSeq" id="WP_090113761.1">
    <property type="nucleotide sequence ID" value="NZ_FNAT01000006.1"/>
</dbReference>
<sequence>MLDQAMTQFDVVIVGAGPAGMSAAITARAAGLSCAVLDEQGTPGGQIYRCVAENRLTDASILGPDYHGGAALVQAFRDSGATYLPGATAWELTSDLRVAYSRNDAVGFATGRAVVVATGALERPMPIPGWTLPGVMTVGSAQIMLKSEGAVPQGRFALAGTGPLLLLTALQLCRAGARPAAIIETGGGSPAGAFLADPLAGASGLRALGKGLSWMRALRRHRVPYYHGADRLVAHGEDRLTGLSFRHRRGEERLALDGLFLHQGVVPHLNLPASLECGLEWVEDKRLWQPTTGPEGQSSHEGVYIVGDGAEVLGAEAARVGGRLAALEIVGRLTGQDTARARAACRRRLDAERRFRRALDRAYLPPMHHVVPREDETIVCRCEAVTAGDLRQAAQNGCPGINQLKFFTRAGMGPCQARTCGTTVSMLMAQTTESSPAQLGYMSIRPPVKPVPLRQLAVLAQETA</sequence>
<dbReference type="InterPro" id="IPR051691">
    <property type="entry name" value="Metab_Enz_Cyan_OpOx_G3PDH"/>
</dbReference>
<proteinExistence type="predicted"/>
<keyword evidence="5" id="KW-1185">Reference proteome</keyword>
<dbReference type="Gene3D" id="3.50.50.60">
    <property type="entry name" value="FAD/NAD(P)-binding domain"/>
    <property type="match status" value="3"/>
</dbReference>
<name>A0A1G7HTT2_9RHOB</name>
<feature type="domain" description="SoxA A3" evidence="3">
    <location>
        <begin position="379"/>
        <end position="457"/>
    </location>
</feature>
<dbReference type="GO" id="GO:0016491">
    <property type="term" value="F:oxidoreductase activity"/>
    <property type="evidence" value="ECO:0007669"/>
    <property type="project" value="UniProtKB-KW"/>
</dbReference>
<dbReference type="OrthoDB" id="9801699at2"/>
<accession>A0A1G7HTT2</accession>
<organism evidence="4 5">
    <name type="scientific">Limimaricola pyoseonensis</name>
    <dbReference type="NCBI Taxonomy" id="521013"/>
    <lineage>
        <taxon>Bacteria</taxon>
        <taxon>Pseudomonadati</taxon>
        <taxon>Pseudomonadota</taxon>
        <taxon>Alphaproteobacteria</taxon>
        <taxon>Rhodobacterales</taxon>
        <taxon>Paracoccaceae</taxon>
        <taxon>Limimaricola</taxon>
    </lineage>
</organism>
<dbReference type="Pfam" id="PF17806">
    <property type="entry name" value="SO_alpha_A3"/>
    <property type="match status" value="1"/>
</dbReference>
<keyword evidence="1" id="KW-0560">Oxidoreductase</keyword>
<dbReference type="PRINTS" id="PR00469">
    <property type="entry name" value="PNDRDTASEII"/>
</dbReference>
<dbReference type="CDD" id="cd19946">
    <property type="entry name" value="GlpA-like_Fer2_BFD-like"/>
    <property type="match status" value="1"/>
</dbReference>
<protein>
    <submittedName>
        <fullName evidence="4">Thioredoxin reductase</fullName>
    </submittedName>
</protein>
<evidence type="ECO:0000259" key="2">
    <source>
        <dbReference type="Pfam" id="PF07992"/>
    </source>
</evidence>
<dbReference type="InterPro" id="IPR041854">
    <property type="entry name" value="BFD-like_2Fe2S-bd_dom_sf"/>
</dbReference>
<gene>
    <name evidence="4" type="ORF">SAMN04488567_3290</name>
</gene>
<dbReference type="Gene3D" id="1.10.10.1100">
    <property type="entry name" value="BFD-like [2Fe-2S]-binding domain"/>
    <property type="match status" value="1"/>
</dbReference>
<dbReference type="InterPro" id="IPR036188">
    <property type="entry name" value="FAD/NAD-bd_sf"/>
</dbReference>
<dbReference type="Proteomes" id="UP000198922">
    <property type="component" value="Unassembled WGS sequence"/>
</dbReference>
<evidence type="ECO:0000313" key="5">
    <source>
        <dbReference type="Proteomes" id="UP000198922"/>
    </source>
</evidence>
<dbReference type="PANTHER" id="PTHR42949:SF3">
    <property type="entry name" value="ANAEROBIC GLYCEROL-3-PHOSPHATE DEHYDROGENASE SUBUNIT B"/>
    <property type="match status" value="1"/>
</dbReference>
<reference evidence="5" key="1">
    <citation type="submission" date="2016-10" db="EMBL/GenBank/DDBJ databases">
        <authorList>
            <person name="Varghese N."/>
            <person name="Submissions S."/>
        </authorList>
    </citation>
    <scope>NUCLEOTIDE SEQUENCE [LARGE SCALE GENOMIC DNA]</scope>
    <source>
        <strain evidence="5">DSM 21424</strain>
    </source>
</reference>
<dbReference type="PIRSF" id="PIRSF037495">
    <property type="entry name" value="Opine_OX_OoxA/HcnB"/>
    <property type="match status" value="1"/>
</dbReference>
<dbReference type="STRING" id="521013.SAMN04488567_3290"/>